<dbReference type="InterPro" id="IPR037165">
    <property type="entry name" value="AldOxase/xan_DH_Mopterin-bd_sf"/>
</dbReference>
<protein>
    <submittedName>
        <fullName evidence="3">Aldehyde oxidase/xanthine dehydrogenase like protein</fullName>
    </submittedName>
</protein>
<proteinExistence type="predicted"/>
<dbReference type="SUPFAM" id="SSF56003">
    <property type="entry name" value="Molybdenum cofactor-binding domain"/>
    <property type="match status" value="1"/>
</dbReference>
<dbReference type="Gene3D" id="3.30.365.10">
    <property type="entry name" value="Aldehyde oxidase/xanthine dehydrogenase, molybdopterin binding domain"/>
    <property type="match status" value="2"/>
</dbReference>
<dbReference type="InterPro" id="IPR046867">
    <property type="entry name" value="AldOxase/xan_DH_MoCoBD2"/>
</dbReference>
<reference evidence="3" key="1">
    <citation type="submission" date="2022-03" db="EMBL/GenBank/DDBJ databases">
        <title>Draft genome sequence of Aduncisulcus paluster, a free-living microaerophilic Fornicata.</title>
        <authorList>
            <person name="Yuyama I."/>
            <person name="Kume K."/>
            <person name="Tamura T."/>
            <person name="Inagaki Y."/>
            <person name="Hashimoto T."/>
        </authorList>
    </citation>
    <scope>NUCLEOTIDE SEQUENCE</scope>
    <source>
        <strain evidence="3">NY0171</strain>
    </source>
</reference>
<dbReference type="PANTHER" id="PTHR11908">
    <property type="entry name" value="XANTHINE DEHYDROGENASE"/>
    <property type="match status" value="1"/>
</dbReference>
<accession>A0ABQ5KP30</accession>
<dbReference type="Proteomes" id="UP001057375">
    <property type="component" value="Unassembled WGS sequence"/>
</dbReference>
<dbReference type="PANTHER" id="PTHR11908:SF132">
    <property type="entry name" value="ALDEHYDE OXIDASE 1-RELATED"/>
    <property type="match status" value="1"/>
</dbReference>
<organism evidence="3 4">
    <name type="scientific">Aduncisulcus paluster</name>
    <dbReference type="NCBI Taxonomy" id="2918883"/>
    <lineage>
        <taxon>Eukaryota</taxon>
        <taxon>Metamonada</taxon>
        <taxon>Carpediemonas-like organisms</taxon>
        <taxon>Aduncisulcus</taxon>
    </lineage>
</organism>
<evidence type="ECO:0000313" key="4">
    <source>
        <dbReference type="Proteomes" id="UP001057375"/>
    </source>
</evidence>
<comment type="caution">
    <text evidence="3">The sequence shown here is derived from an EMBL/GenBank/DDBJ whole genome shotgun (WGS) entry which is preliminary data.</text>
</comment>
<dbReference type="InterPro" id="IPR016208">
    <property type="entry name" value="Ald_Oxase/xanthine_DH-like"/>
</dbReference>
<keyword evidence="4" id="KW-1185">Reference proteome</keyword>
<feature type="domain" description="Aldehyde oxidase/xanthine dehydrogenase second molybdopterin binding" evidence="2">
    <location>
        <begin position="3"/>
        <end position="146"/>
    </location>
</feature>
<evidence type="ECO:0000256" key="1">
    <source>
        <dbReference type="ARBA" id="ARBA00022505"/>
    </source>
</evidence>
<name>A0ABQ5KP30_9EUKA</name>
<dbReference type="EMBL" id="BQXS01003448">
    <property type="protein sequence ID" value="GKT34265.1"/>
    <property type="molecule type" value="Genomic_DNA"/>
</dbReference>
<sequence length="184" mass="19975">ENERVFVADEPEHGLSISEIALGYVYPNGNAVYGQIIGKGRYIAKNLTDIDKNTGAGHPDLEWTLGAEGVEIEVDLRTGKYKIVKAVCCIDVGKVINPQMAHGQIVGGMAMGIGYTVMEGFKINSRGQIRNDTLRDFKIMRYDDAPDYIVKFLETPQHDGPYGARGLGEQSVIGMPGAISNALS</sequence>
<gene>
    <name evidence="3" type="ORF">ADUPG1_002790</name>
</gene>
<dbReference type="Pfam" id="PF20256">
    <property type="entry name" value="MoCoBD_2"/>
    <property type="match status" value="1"/>
</dbReference>
<evidence type="ECO:0000259" key="2">
    <source>
        <dbReference type="Pfam" id="PF20256"/>
    </source>
</evidence>
<evidence type="ECO:0000313" key="3">
    <source>
        <dbReference type="EMBL" id="GKT34265.1"/>
    </source>
</evidence>
<feature type="non-terminal residue" evidence="3">
    <location>
        <position position="184"/>
    </location>
</feature>
<keyword evidence="1" id="KW-0500">Molybdenum</keyword>
<feature type="non-terminal residue" evidence="3">
    <location>
        <position position="1"/>
    </location>
</feature>